<evidence type="ECO:0000259" key="1">
    <source>
        <dbReference type="Pfam" id="PF01872"/>
    </source>
</evidence>
<dbReference type="EMBL" id="SMLW01000305">
    <property type="protein sequence ID" value="MTI23802.1"/>
    <property type="molecule type" value="Genomic_DNA"/>
</dbReference>
<dbReference type="InterPro" id="IPR050765">
    <property type="entry name" value="Riboflavin_Biosynth_HTPR"/>
</dbReference>
<dbReference type="PANTHER" id="PTHR38011">
    <property type="entry name" value="DIHYDROFOLATE REDUCTASE FAMILY PROTEIN (AFU_ORTHOLOGUE AFUA_8G06820)"/>
    <property type="match status" value="1"/>
</dbReference>
<feature type="domain" description="Bacterial bifunctional deaminase-reductase C-terminal" evidence="1">
    <location>
        <begin position="3"/>
        <end position="178"/>
    </location>
</feature>
<organism evidence="2 3">
    <name type="scientific">Fulvivirga kasyanovii</name>
    <dbReference type="NCBI Taxonomy" id="396812"/>
    <lineage>
        <taxon>Bacteria</taxon>
        <taxon>Pseudomonadati</taxon>
        <taxon>Bacteroidota</taxon>
        <taxon>Cytophagia</taxon>
        <taxon>Cytophagales</taxon>
        <taxon>Fulvivirgaceae</taxon>
        <taxon>Fulvivirga</taxon>
    </lineage>
</organism>
<accession>A0ABW9RIS2</accession>
<dbReference type="PANTHER" id="PTHR38011:SF11">
    <property type="entry name" value="2,5-DIAMINO-6-RIBOSYLAMINO-4(3H)-PYRIMIDINONE 5'-PHOSPHATE REDUCTASE"/>
    <property type="match status" value="1"/>
</dbReference>
<evidence type="ECO:0000313" key="2">
    <source>
        <dbReference type="EMBL" id="MTI23802.1"/>
    </source>
</evidence>
<proteinExistence type="predicted"/>
<gene>
    <name evidence="2" type="ORF">E1163_02450</name>
</gene>
<reference evidence="2 3" key="1">
    <citation type="submission" date="2019-02" db="EMBL/GenBank/DDBJ databases">
        <authorList>
            <person name="Goldberg S.R."/>
            <person name="Haltli B.A."/>
            <person name="Correa H."/>
            <person name="Russell K.G."/>
        </authorList>
    </citation>
    <scope>NUCLEOTIDE SEQUENCE [LARGE SCALE GENOMIC DNA]</scope>
    <source>
        <strain evidence="2 3">JCM 16186</strain>
    </source>
</reference>
<dbReference type="InterPro" id="IPR002734">
    <property type="entry name" value="RibDG_C"/>
</dbReference>
<comment type="caution">
    <text evidence="2">The sequence shown here is derived from an EMBL/GenBank/DDBJ whole genome shotgun (WGS) entry which is preliminary data.</text>
</comment>
<dbReference type="SUPFAM" id="SSF53597">
    <property type="entry name" value="Dihydrofolate reductase-like"/>
    <property type="match status" value="1"/>
</dbReference>
<dbReference type="Pfam" id="PF01872">
    <property type="entry name" value="RibD_C"/>
    <property type="match status" value="1"/>
</dbReference>
<sequence>MGKIIAYNFISLNGYYKGADGDTSWHRHGKEEEKYSEEMLALGNVLLFGRKTYELMTAFWPTPAGMETSPKVAAGMNAAEKIVFSNTLNDASWENSRVLNGNIVEKMEALKKSDSRDFAILGSGSIINLFTDNNLIDEYQVMVDPVAIGKGTPLLEGIKGELQLKLTAVRAFDSGVVLLTYVNQ</sequence>
<evidence type="ECO:0000313" key="3">
    <source>
        <dbReference type="Proteomes" id="UP000798808"/>
    </source>
</evidence>
<dbReference type="RefSeq" id="WP_155169116.1">
    <property type="nucleotide sequence ID" value="NZ_BAAAFL010000064.1"/>
</dbReference>
<dbReference type="InterPro" id="IPR024072">
    <property type="entry name" value="DHFR-like_dom_sf"/>
</dbReference>
<protein>
    <submittedName>
        <fullName evidence="2">Dihydrofolate reductase</fullName>
    </submittedName>
</protein>
<name>A0ABW9RIS2_9BACT</name>
<dbReference type="Proteomes" id="UP000798808">
    <property type="component" value="Unassembled WGS sequence"/>
</dbReference>
<keyword evidence="3" id="KW-1185">Reference proteome</keyword>
<dbReference type="Gene3D" id="3.40.430.10">
    <property type="entry name" value="Dihydrofolate Reductase, subunit A"/>
    <property type="match status" value="1"/>
</dbReference>